<accession>A0A2S6C2V5</accession>
<organism evidence="2 3">
    <name type="scientific">Cercospora berteroae</name>
    <dbReference type="NCBI Taxonomy" id="357750"/>
    <lineage>
        <taxon>Eukaryota</taxon>
        <taxon>Fungi</taxon>
        <taxon>Dikarya</taxon>
        <taxon>Ascomycota</taxon>
        <taxon>Pezizomycotina</taxon>
        <taxon>Dothideomycetes</taxon>
        <taxon>Dothideomycetidae</taxon>
        <taxon>Mycosphaerellales</taxon>
        <taxon>Mycosphaerellaceae</taxon>
        <taxon>Cercospora</taxon>
    </lineage>
</organism>
<dbReference type="Proteomes" id="UP000237631">
    <property type="component" value="Unassembled WGS sequence"/>
</dbReference>
<dbReference type="OrthoDB" id="5043642at2759"/>
<evidence type="ECO:0000313" key="3">
    <source>
        <dbReference type="Proteomes" id="UP000237631"/>
    </source>
</evidence>
<evidence type="ECO:0000313" key="2">
    <source>
        <dbReference type="EMBL" id="PPJ54068.1"/>
    </source>
</evidence>
<dbReference type="Pfam" id="PF11927">
    <property type="entry name" value="HODM_asu-like"/>
    <property type="match status" value="1"/>
</dbReference>
<name>A0A2S6C2V5_9PEZI</name>
<feature type="region of interest" description="Disordered" evidence="1">
    <location>
        <begin position="165"/>
        <end position="196"/>
    </location>
</feature>
<evidence type="ECO:0008006" key="4">
    <source>
        <dbReference type="Google" id="ProtNLM"/>
    </source>
</evidence>
<dbReference type="AlphaFoldDB" id="A0A2S6C2V5"/>
<gene>
    <name evidence="2" type="ORF">CBER1_06336</name>
</gene>
<sequence length="435" mass="49568">MTPILILCLLLLLLLSFLTYLIFRHARTSTLSTSSSRHHNHNHNGNTISNTNTNIKYPYWDIQPLPNFNWKTTPPIRNSPLKPKYHLTMALENITLSDIIAIDKTYAERMQIRRRIIDEQGEASMMCNDDEEVNEREVGDAVRELYEWIFGVLLPRRFGGMYKVGSNDGSANEEGGERDAESEKDDNDGKGNGGEGGFLHNLVSDEYIPLHEPDALRALRTLGAHVDTDFLILLPSSTSNTPDEQPIYHLQAFICCFPSGFSLQKDKFGRTLAEIHAPVPGYKAKLEKSMDRFFAKLPKGKAVKRSNWAITTDEELFKEGGNHLYDDGHERETGGEKLDMTSSIPSFISQQKENVVIENCRLRSERQTLFRLPRTGAIVFSFKTYQYRLEDVKRDGYGEELAKAIEGLERGSVPEMAIYKREVVWGDKVREFLRS</sequence>
<dbReference type="STRING" id="357750.A0A2S6C2V5"/>
<dbReference type="InterPro" id="IPR021848">
    <property type="entry name" value="HODM_asu-like"/>
</dbReference>
<evidence type="ECO:0000256" key="1">
    <source>
        <dbReference type="SAM" id="MobiDB-lite"/>
    </source>
</evidence>
<proteinExistence type="predicted"/>
<reference evidence="3" key="1">
    <citation type="journal article" date="2017" name="bioRxiv">
        <title>Conservation of a gene cluster reveals novel cercosporin biosynthetic mechanisms and extends production to the genus Colletotrichum.</title>
        <authorList>
            <person name="de Jonge R."/>
            <person name="Ebert M.K."/>
            <person name="Huitt-Roehl C.R."/>
            <person name="Pal P."/>
            <person name="Suttle J.C."/>
            <person name="Spanner R.E."/>
            <person name="Neubauer J.D."/>
            <person name="Jurick W.M.II."/>
            <person name="Stott K.A."/>
            <person name="Secor G.A."/>
            <person name="Thomma B.P.H.J."/>
            <person name="Van de Peer Y."/>
            <person name="Townsend C.A."/>
            <person name="Bolton M.D."/>
        </authorList>
    </citation>
    <scope>NUCLEOTIDE SEQUENCE [LARGE SCALE GENOMIC DNA]</scope>
    <source>
        <strain evidence="3">CBS538.71</strain>
    </source>
</reference>
<comment type="caution">
    <text evidence="2">The sequence shown here is derived from an EMBL/GenBank/DDBJ whole genome shotgun (WGS) entry which is preliminary data.</text>
</comment>
<dbReference type="EMBL" id="PNEN01000571">
    <property type="protein sequence ID" value="PPJ54068.1"/>
    <property type="molecule type" value="Genomic_DNA"/>
</dbReference>
<keyword evidence="3" id="KW-1185">Reference proteome</keyword>
<protein>
    <recommendedName>
        <fullName evidence="4">HRQ family protein 2</fullName>
    </recommendedName>
</protein>